<evidence type="ECO:0000313" key="3">
    <source>
        <dbReference type="Proteomes" id="UP000324853"/>
    </source>
</evidence>
<comment type="caution">
    <text evidence="2">The sequence shown here is derived from an EMBL/GenBank/DDBJ whole genome shotgun (WGS) entry which is preliminary data.</text>
</comment>
<evidence type="ECO:0000256" key="1">
    <source>
        <dbReference type="SAM" id="SignalP"/>
    </source>
</evidence>
<feature type="chain" id="PRO_5024351107" description="DUF1080 domain-containing protein" evidence="1">
    <location>
        <begin position="33"/>
        <end position="227"/>
    </location>
</feature>
<dbReference type="EMBL" id="VSSR01000042">
    <property type="protein sequence ID" value="TYL80469.1"/>
    <property type="molecule type" value="Genomic_DNA"/>
</dbReference>
<dbReference type="OrthoDB" id="9791814at2"/>
<accession>A0A5S4WUJ0</accession>
<dbReference type="Proteomes" id="UP000324853">
    <property type="component" value="Unassembled WGS sequence"/>
</dbReference>
<name>A0A5S4WUJ0_9BRAD</name>
<organism evidence="2 3">
    <name type="scientific">Bradyrhizobium cytisi</name>
    <dbReference type="NCBI Taxonomy" id="515489"/>
    <lineage>
        <taxon>Bacteria</taxon>
        <taxon>Pseudomonadati</taxon>
        <taxon>Pseudomonadota</taxon>
        <taxon>Alphaproteobacteria</taxon>
        <taxon>Hyphomicrobiales</taxon>
        <taxon>Nitrobacteraceae</taxon>
        <taxon>Bradyrhizobium</taxon>
    </lineage>
</organism>
<evidence type="ECO:0000313" key="2">
    <source>
        <dbReference type="EMBL" id="TYL80469.1"/>
    </source>
</evidence>
<keyword evidence="1" id="KW-0732">Signal</keyword>
<evidence type="ECO:0008006" key="4">
    <source>
        <dbReference type="Google" id="ProtNLM"/>
    </source>
</evidence>
<dbReference type="Gene3D" id="2.60.120.560">
    <property type="entry name" value="Exo-inulinase, domain 1"/>
    <property type="match status" value="1"/>
</dbReference>
<proteinExistence type="predicted"/>
<feature type="signal peptide" evidence="1">
    <location>
        <begin position="1"/>
        <end position="32"/>
    </location>
</feature>
<keyword evidence="3" id="KW-1185">Reference proteome</keyword>
<reference evidence="2 3" key="1">
    <citation type="submission" date="2019-08" db="EMBL/GenBank/DDBJ databases">
        <title>Bradyrhizobium hipponensis sp. nov., a rhizobium isolated from a Lupinus angustifolius root nodule in Tunisia.</title>
        <authorList>
            <person name="Off K."/>
            <person name="Rejili M."/>
            <person name="Mars M."/>
            <person name="Brachmann A."/>
            <person name="Marin M."/>
        </authorList>
    </citation>
    <scope>NUCLEOTIDE SEQUENCE [LARGE SCALE GENOMIC DNA]</scope>
    <source>
        <strain evidence="2 3">CTAW11</strain>
    </source>
</reference>
<sequence>MCTIAGFPSRSSLRARLVATVLIFSVGGNAVAETLNFDNAPVGMPPEGWTLTMTGKGEPKWTVEAEPSAPSKPNVLKQSGRATFPVAIRRDTAIRNGFVEVKFKAVSGSEDRAAGIIWRARDADNYYVVRANALEDNVVLYKTIKGIRTSLGIVGRKGGYGVSAPVTSGQWHVLRCDFAGGRFKVSYDGKPIFEVEDATIVDAGMIGLWTKADSVTLFDDLTYGEIK</sequence>
<dbReference type="AlphaFoldDB" id="A0A5S4WUJ0"/>
<gene>
    <name evidence="2" type="ORF">FXB38_25280</name>
</gene>
<protein>
    <recommendedName>
        <fullName evidence="4">DUF1080 domain-containing protein</fullName>
    </recommendedName>
</protein>